<proteinExistence type="inferred from homology"/>
<evidence type="ECO:0000256" key="2">
    <source>
        <dbReference type="ARBA" id="ARBA00022692"/>
    </source>
</evidence>
<dbReference type="Pfam" id="PF00001">
    <property type="entry name" value="7tm_1"/>
    <property type="match status" value="1"/>
</dbReference>
<gene>
    <name evidence="11" type="ORF">LSH36_87g00025</name>
</gene>
<feature type="transmembrane region" description="Helical" evidence="9">
    <location>
        <begin position="177"/>
        <end position="195"/>
    </location>
</feature>
<evidence type="ECO:0000256" key="7">
    <source>
        <dbReference type="ARBA" id="ARBA00023224"/>
    </source>
</evidence>
<dbReference type="Gene3D" id="1.20.1070.10">
    <property type="entry name" value="Rhodopsin 7-helix transmembrane proteins"/>
    <property type="match status" value="1"/>
</dbReference>
<dbReference type="PANTHER" id="PTHR24243">
    <property type="entry name" value="G-PROTEIN COUPLED RECEPTOR"/>
    <property type="match status" value="1"/>
</dbReference>
<feature type="domain" description="G-protein coupled receptors family 1 profile" evidence="10">
    <location>
        <begin position="75"/>
        <end position="347"/>
    </location>
</feature>
<accession>A0AAD9K1G9</accession>
<evidence type="ECO:0000259" key="10">
    <source>
        <dbReference type="PROSITE" id="PS50262"/>
    </source>
</evidence>
<dbReference type="InterPro" id="IPR017452">
    <property type="entry name" value="GPCR_Rhodpsn_7TM"/>
</dbReference>
<reference evidence="11" key="1">
    <citation type="journal article" date="2023" name="Mol. Biol. Evol.">
        <title>Third-Generation Sequencing Reveals the Adaptive Role of the Epigenome in Three Deep-Sea Polychaetes.</title>
        <authorList>
            <person name="Perez M."/>
            <person name="Aroh O."/>
            <person name="Sun Y."/>
            <person name="Lan Y."/>
            <person name="Juniper S.K."/>
            <person name="Young C.R."/>
            <person name="Angers B."/>
            <person name="Qian P.Y."/>
        </authorList>
    </citation>
    <scope>NUCLEOTIDE SEQUENCE</scope>
    <source>
        <strain evidence="11">P08H-3</strain>
    </source>
</reference>
<sequence length="385" mass="44019">MRRSERRNNLQICPRRDSNTGGSDLWCSTLPLDHGGAHFVNKVKCHFFAKNSIRTLSILKEVHFAKKRNSVGVIGNSLIIRVMTSPNFSRLPVSRLLMAMSLSDLIIILLLPFNQNSLRHLLGRDIKALSEAGCKLYFWMYRFVRQTSSWIMVTISCERFVAVWMPIKAKRINTIRNAYIIITVVCIPFVVYFGYLTSLADRIINGVCIASRPLVGMEVKFRIFVGVNLLLYYFLPSNILIIVNSLIVYKLVMMKKKRQTQIDITRNTESSSGRKNNKYCVTSKTNMMLLCVTTSFVILVAPNAIFHLVSFIRKENAFESTSLLVVVLRQMAVIMEQLNHSINIVLYVLSNNRFRKELVIIVKRTNSKPNNKIELNVTGMISSVN</sequence>
<dbReference type="PROSITE" id="PS50262">
    <property type="entry name" value="G_PROTEIN_RECEP_F1_2"/>
    <property type="match status" value="1"/>
</dbReference>
<dbReference type="Proteomes" id="UP001208570">
    <property type="component" value="Unassembled WGS sequence"/>
</dbReference>
<evidence type="ECO:0000256" key="8">
    <source>
        <dbReference type="RuleBase" id="RU000688"/>
    </source>
</evidence>
<comment type="similarity">
    <text evidence="8">Belongs to the G-protein coupled receptor 1 family.</text>
</comment>
<keyword evidence="7 8" id="KW-0807">Transducer</keyword>
<evidence type="ECO:0000256" key="6">
    <source>
        <dbReference type="ARBA" id="ARBA00023170"/>
    </source>
</evidence>
<dbReference type="PROSITE" id="PS00237">
    <property type="entry name" value="G_PROTEIN_RECEP_F1_1"/>
    <property type="match status" value="1"/>
</dbReference>
<evidence type="ECO:0000256" key="5">
    <source>
        <dbReference type="ARBA" id="ARBA00023136"/>
    </source>
</evidence>
<keyword evidence="2 8" id="KW-0812">Transmembrane</keyword>
<comment type="caution">
    <text evidence="11">The sequence shown here is derived from an EMBL/GenBank/DDBJ whole genome shotgun (WGS) entry which is preliminary data.</text>
</comment>
<dbReference type="GO" id="GO:0004930">
    <property type="term" value="F:G protein-coupled receptor activity"/>
    <property type="evidence" value="ECO:0007669"/>
    <property type="project" value="UniProtKB-KW"/>
</dbReference>
<dbReference type="EMBL" id="JAODUP010000087">
    <property type="protein sequence ID" value="KAK2163007.1"/>
    <property type="molecule type" value="Genomic_DNA"/>
</dbReference>
<dbReference type="PRINTS" id="PR00237">
    <property type="entry name" value="GPCRRHODOPSN"/>
</dbReference>
<protein>
    <recommendedName>
        <fullName evidence="10">G-protein coupled receptors family 1 profile domain-containing protein</fullName>
    </recommendedName>
</protein>
<organism evidence="11 12">
    <name type="scientific">Paralvinella palmiformis</name>
    <dbReference type="NCBI Taxonomy" id="53620"/>
    <lineage>
        <taxon>Eukaryota</taxon>
        <taxon>Metazoa</taxon>
        <taxon>Spiralia</taxon>
        <taxon>Lophotrochozoa</taxon>
        <taxon>Annelida</taxon>
        <taxon>Polychaeta</taxon>
        <taxon>Sedentaria</taxon>
        <taxon>Canalipalpata</taxon>
        <taxon>Terebellida</taxon>
        <taxon>Terebelliformia</taxon>
        <taxon>Alvinellidae</taxon>
        <taxon>Paralvinella</taxon>
    </lineage>
</organism>
<evidence type="ECO:0000313" key="11">
    <source>
        <dbReference type="EMBL" id="KAK2163007.1"/>
    </source>
</evidence>
<dbReference type="PANTHER" id="PTHR24243:SF230">
    <property type="entry name" value="G-PROTEIN COUPLED RECEPTORS FAMILY 1 PROFILE DOMAIN-CONTAINING PROTEIN"/>
    <property type="match status" value="1"/>
</dbReference>
<feature type="transmembrane region" description="Helical" evidence="9">
    <location>
        <begin position="93"/>
        <end position="113"/>
    </location>
</feature>
<dbReference type="GO" id="GO:0005886">
    <property type="term" value="C:plasma membrane"/>
    <property type="evidence" value="ECO:0007669"/>
    <property type="project" value="TreeGrafter"/>
</dbReference>
<dbReference type="InterPro" id="IPR000276">
    <property type="entry name" value="GPCR_Rhodpsn"/>
</dbReference>
<keyword evidence="5 9" id="KW-0472">Membrane</keyword>
<keyword evidence="12" id="KW-1185">Reference proteome</keyword>
<feature type="transmembrane region" description="Helical" evidence="9">
    <location>
        <begin position="287"/>
        <end position="306"/>
    </location>
</feature>
<keyword evidence="4 8" id="KW-0297">G-protein coupled receptor</keyword>
<dbReference type="AlphaFoldDB" id="A0AAD9K1G9"/>
<evidence type="ECO:0000256" key="4">
    <source>
        <dbReference type="ARBA" id="ARBA00023040"/>
    </source>
</evidence>
<evidence type="ECO:0000256" key="1">
    <source>
        <dbReference type="ARBA" id="ARBA00004141"/>
    </source>
</evidence>
<comment type="subcellular location">
    <subcellularLocation>
        <location evidence="1">Membrane</location>
        <topology evidence="1">Multi-pass membrane protein</topology>
    </subcellularLocation>
</comment>
<keyword evidence="6 8" id="KW-0675">Receptor</keyword>
<feature type="transmembrane region" description="Helical" evidence="9">
    <location>
        <begin position="230"/>
        <end position="252"/>
    </location>
</feature>
<evidence type="ECO:0000313" key="12">
    <source>
        <dbReference type="Proteomes" id="UP001208570"/>
    </source>
</evidence>
<dbReference type="SUPFAM" id="SSF81321">
    <property type="entry name" value="Family A G protein-coupled receptor-like"/>
    <property type="match status" value="1"/>
</dbReference>
<evidence type="ECO:0000256" key="3">
    <source>
        <dbReference type="ARBA" id="ARBA00022989"/>
    </source>
</evidence>
<keyword evidence="3 9" id="KW-1133">Transmembrane helix</keyword>
<name>A0AAD9K1G9_9ANNE</name>
<evidence type="ECO:0000256" key="9">
    <source>
        <dbReference type="SAM" id="Phobius"/>
    </source>
</evidence>
<feature type="transmembrane region" description="Helical" evidence="9">
    <location>
        <begin position="147"/>
        <end position="165"/>
    </location>
</feature>